<accession>A0A645BYB4</accession>
<evidence type="ECO:0000313" key="2">
    <source>
        <dbReference type="EMBL" id="MPM70108.1"/>
    </source>
</evidence>
<reference evidence="2" key="1">
    <citation type="submission" date="2019-08" db="EMBL/GenBank/DDBJ databases">
        <authorList>
            <person name="Kucharzyk K."/>
            <person name="Murdoch R.W."/>
            <person name="Higgins S."/>
            <person name="Loffler F."/>
        </authorList>
    </citation>
    <scope>NUCLEOTIDE SEQUENCE</scope>
</reference>
<dbReference type="AlphaFoldDB" id="A0A645BYB4"/>
<dbReference type="InterPro" id="IPR035940">
    <property type="entry name" value="CAP_sf"/>
</dbReference>
<name>A0A645BYB4_9ZZZZ</name>
<feature type="transmembrane region" description="Helical" evidence="1">
    <location>
        <begin position="46"/>
        <end position="65"/>
    </location>
</feature>
<protein>
    <recommendedName>
        <fullName evidence="3">Zinc-ribbon domain-containing protein</fullName>
    </recommendedName>
</protein>
<keyword evidence="1" id="KW-0812">Transmembrane</keyword>
<keyword evidence="1" id="KW-1133">Transmembrane helix</keyword>
<evidence type="ECO:0000256" key="1">
    <source>
        <dbReference type="SAM" id="Phobius"/>
    </source>
</evidence>
<comment type="caution">
    <text evidence="2">The sequence shown here is derived from an EMBL/GenBank/DDBJ whole genome shotgun (WGS) entry which is preliminary data.</text>
</comment>
<keyword evidence="1" id="KW-0472">Membrane</keyword>
<evidence type="ECO:0008006" key="3">
    <source>
        <dbReference type="Google" id="ProtNLM"/>
    </source>
</evidence>
<sequence length="220" mass="24267">MNCPRCGTENREGNTYCRNCDARLTDFAMTSDPTDSSPGNPNSWKVGGIVAICIVVVIVLFFGPFQNTKITRDNIDIDAMYNTNLGVGIRLLMPKSEIEKILGEPDSTVDGYKYGHGADRISITYLDGKAVDIYTCEKNWIVHKGIGIGSTQAEVIHAFGENYFTTGDPQVFYFYDKHKNSISDSEIVQSGKGVNYVVELGFNGFHGNLTDVGISTYDFL</sequence>
<dbReference type="Gene3D" id="3.40.33.10">
    <property type="entry name" value="CAP"/>
    <property type="match status" value="1"/>
</dbReference>
<proteinExistence type="predicted"/>
<gene>
    <name evidence="2" type="ORF">SDC9_117060</name>
</gene>
<dbReference type="EMBL" id="VSSQ01023279">
    <property type="protein sequence ID" value="MPM70108.1"/>
    <property type="molecule type" value="Genomic_DNA"/>
</dbReference>
<organism evidence="2">
    <name type="scientific">bioreactor metagenome</name>
    <dbReference type="NCBI Taxonomy" id="1076179"/>
    <lineage>
        <taxon>unclassified sequences</taxon>
        <taxon>metagenomes</taxon>
        <taxon>ecological metagenomes</taxon>
    </lineage>
</organism>